<evidence type="ECO:0000256" key="6">
    <source>
        <dbReference type="RuleBase" id="RU003355"/>
    </source>
</evidence>
<feature type="active site" description="Charge relay system" evidence="5">
    <location>
        <position position="358"/>
    </location>
</feature>
<dbReference type="PROSITE" id="PS00137">
    <property type="entry name" value="SUBTILASE_HIS"/>
    <property type="match status" value="1"/>
</dbReference>
<organism evidence="10 11">
    <name type="scientific">Actinokineospora diospyrosa</name>
    <dbReference type="NCBI Taxonomy" id="103728"/>
    <lineage>
        <taxon>Bacteria</taxon>
        <taxon>Bacillati</taxon>
        <taxon>Actinomycetota</taxon>
        <taxon>Actinomycetes</taxon>
        <taxon>Pseudonocardiales</taxon>
        <taxon>Pseudonocardiaceae</taxon>
        <taxon>Actinokineospora</taxon>
    </lineage>
</organism>
<dbReference type="InterPro" id="IPR036852">
    <property type="entry name" value="Peptidase_S8/S53_dom_sf"/>
</dbReference>
<keyword evidence="3 5" id="KW-0378">Hydrolase</keyword>
<dbReference type="PANTHER" id="PTHR43806">
    <property type="entry name" value="PEPTIDASE S8"/>
    <property type="match status" value="1"/>
</dbReference>
<dbReference type="PANTHER" id="PTHR43806:SF11">
    <property type="entry name" value="CEREVISIN-RELATED"/>
    <property type="match status" value="1"/>
</dbReference>
<feature type="signal peptide" evidence="8">
    <location>
        <begin position="1"/>
        <end position="35"/>
    </location>
</feature>
<evidence type="ECO:0000313" key="10">
    <source>
        <dbReference type="EMBL" id="MCP2273289.1"/>
    </source>
</evidence>
<dbReference type="SUPFAM" id="SSF52743">
    <property type="entry name" value="Subtilisin-like"/>
    <property type="match status" value="1"/>
</dbReference>
<keyword evidence="2 5" id="KW-0645">Protease</keyword>
<evidence type="ECO:0000313" key="11">
    <source>
        <dbReference type="Proteomes" id="UP001205185"/>
    </source>
</evidence>
<proteinExistence type="inferred from homology"/>
<feature type="active site" description="Charge relay system" evidence="5">
    <location>
        <position position="187"/>
    </location>
</feature>
<dbReference type="PROSITE" id="PS00136">
    <property type="entry name" value="SUBTILASE_ASP"/>
    <property type="match status" value="1"/>
</dbReference>
<dbReference type="InterPro" id="IPR050131">
    <property type="entry name" value="Peptidase_S8_subtilisin-like"/>
</dbReference>
<dbReference type="PROSITE" id="PS51892">
    <property type="entry name" value="SUBTILASE"/>
    <property type="match status" value="1"/>
</dbReference>
<feature type="region of interest" description="Disordered" evidence="7">
    <location>
        <begin position="125"/>
        <end position="155"/>
    </location>
</feature>
<gene>
    <name evidence="10" type="ORF">LV75_005818</name>
</gene>
<dbReference type="Pfam" id="PF00082">
    <property type="entry name" value="Peptidase_S8"/>
    <property type="match status" value="1"/>
</dbReference>
<comment type="caution">
    <text evidence="10">The sequence shown here is derived from an EMBL/GenBank/DDBJ whole genome shotgun (WGS) entry which is preliminary data.</text>
</comment>
<protein>
    <submittedName>
        <fullName evidence="10">Subtilase family protein</fullName>
    </submittedName>
</protein>
<name>A0ABT1IL54_9PSEU</name>
<dbReference type="Gene3D" id="2.60.120.380">
    <property type="match status" value="1"/>
</dbReference>
<evidence type="ECO:0000256" key="3">
    <source>
        <dbReference type="ARBA" id="ARBA00022801"/>
    </source>
</evidence>
<evidence type="ECO:0000259" key="9">
    <source>
        <dbReference type="Pfam" id="PF00082"/>
    </source>
</evidence>
<dbReference type="Gene3D" id="3.40.50.200">
    <property type="entry name" value="Peptidase S8/S53 domain"/>
    <property type="match status" value="2"/>
</dbReference>
<dbReference type="RefSeq" id="WP_253890496.1">
    <property type="nucleotide sequence ID" value="NZ_BAAAVB010000003.1"/>
</dbReference>
<evidence type="ECO:0000256" key="2">
    <source>
        <dbReference type="ARBA" id="ARBA00022670"/>
    </source>
</evidence>
<dbReference type="InterPro" id="IPR022398">
    <property type="entry name" value="Peptidase_S8_His-AS"/>
</dbReference>
<feature type="active site" description="Charge relay system" evidence="5">
    <location>
        <position position="553"/>
    </location>
</feature>
<dbReference type="PROSITE" id="PS00138">
    <property type="entry name" value="SUBTILASE_SER"/>
    <property type="match status" value="1"/>
</dbReference>
<keyword evidence="8" id="KW-0732">Signal</keyword>
<accession>A0ABT1IL54</accession>
<evidence type="ECO:0000256" key="5">
    <source>
        <dbReference type="PROSITE-ProRule" id="PRU01240"/>
    </source>
</evidence>
<dbReference type="InterPro" id="IPR015500">
    <property type="entry name" value="Peptidase_S8_subtilisin-rel"/>
</dbReference>
<evidence type="ECO:0000256" key="1">
    <source>
        <dbReference type="ARBA" id="ARBA00011073"/>
    </source>
</evidence>
<keyword evidence="4 5" id="KW-0720">Serine protease</keyword>
<sequence>MIQPPRRRRGRIALGMAFTTAVAGAVLTTFPTANAAPVQAPSDEGPGIGKHDQELLAKAQQAGEKTVKVLIATKQGDAARHVDELTKAGAKVEYREDEIGYVRAEVPVDKVTKLAKLPGVTALDLDENVPLPDPRPTGVADPTPQPAPGPGTPRVNPYMPTGDTNAAQFVNEHPTWDGRGTTVAIVDSGIDLDHPSLNKTSTGERKITDWVTYTDPTFTDGVNNDDDPTWIQMSTPTTGPENGLPNESGALRYGVFNERDARLGGEVGSDVNRDGNPAGSTGLFGVLWNPATGTVWVDTNQNKNFGDDQALTDYKVKYDIGTFGKDNPATPVKESMPFVVQTDVTNNVVNIGIVSGAHGSHVAGIVAGNRLFGGTVNGAAPGAKLVSVRVCLFITGCTNHALLEGMIYSARDAGADVINMSIGGLPALNDANNARAELYDRLIDTYNVQMFISAGNSGAGANTVGDPSVASKVLSVGSYITKETWKSNYGSDLGRSESLHGFSSRGPREDGGFKPEIVAPGSAISTVPTWQLGQPVPGTYTLPPGYAQFNGTSMASPQAAGAAALLVSAAKAKNISHTAAQIRTAFRSTARFIDGLGAYEQGNGLIDTKKAWNLLKDNPKQTDISASVPVNTVLSPLLKTPGVGTGIYDREGVKSGDRYTRTYTFNRTSGSDYPVTYQAKWVGNDGTFSSSPVITLPKNSPVKYVVTVNPRSAGIHSAILNLDSPLTSGIEAQTLNTVIAAEDFTATNSYTVRKGGQLGRNEVAKFYYRVPANTPAFKVDLQGGGAGAGAGQLRFLRFHPYGVGIEANSSTNCYSPPVAGCDAGSPTSRTLTNPQAGVWEVVVEARRTSDAAYAPFTLTASVLGASVSPNPDTIASATKGTPVTRSYTLKNLFGPFTGKATGTPLGSAKLGTLSIADGASQQYAVVVPAGSTSLRAKIGKTSDVGADLDLAIFNCTSGSCVLAGQQADGDSEEEVTIANPAAGTWVVLVQGYAVPAGTTTYSYLDVFANPAFGAVAVTDTNATRAAGAQWTVSGTVTANQAPAAGRVLLGNVEVRNDGNVLVGTGDVVVQSVS</sequence>
<evidence type="ECO:0000256" key="4">
    <source>
        <dbReference type="ARBA" id="ARBA00022825"/>
    </source>
</evidence>
<feature type="domain" description="Peptidase S8/S53" evidence="9">
    <location>
        <begin position="178"/>
        <end position="591"/>
    </location>
</feature>
<dbReference type="EMBL" id="JAMTCO010000016">
    <property type="protein sequence ID" value="MCP2273289.1"/>
    <property type="molecule type" value="Genomic_DNA"/>
</dbReference>
<keyword evidence="11" id="KW-1185">Reference proteome</keyword>
<dbReference type="PRINTS" id="PR00723">
    <property type="entry name" value="SUBTILISIN"/>
</dbReference>
<evidence type="ECO:0000256" key="8">
    <source>
        <dbReference type="SAM" id="SignalP"/>
    </source>
</evidence>
<dbReference type="Proteomes" id="UP001205185">
    <property type="component" value="Unassembled WGS sequence"/>
</dbReference>
<dbReference type="InterPro" id="IPR000209">
    <property type="entry name" value="Peptidase_S8/S53_dom"/>
</dbReference>
<comment type="similarity">
    <text evidence="1 5 6">Belongs to the peptidase S8 family.</text>
</comment>
<feature type="chain" id="PRO_5046781025" evidence="8">
    <location>
        <begin position="36"/>
        <end position="1073"/>
    </location>
</feature>
<reference evidence="10 11" key="1">
    <citation type="submission" date="2022-06" db="EMBL/GenBank/DDBJ databases">
        <title>Genomic Encyclopedia of Archaeal and Bacterial Type Strains, Phase II (KMG-II): from individual species to whole genera.</title>
        <authorList>
            <person name="Goeker M."/>
        </authorList>
    </citation>
    <scope>NUCLEOTIDE SEQUENCE [LARGE SCALE GENOMIC DNA]</scope>
    <source>
        <strain evidence="10 11">DSM 44255</strain>
    </source>
</reference>
<dbReference type="InterPro" id="IPR023827">
    <property type="entry name" value="Peptidase_S8_Asp-AS"/>
</dbReference>
<evidence type="ECO:0000256" key="7">
    <source>
        <dbReference type="SAM" id="MobiDB-lite"/>
    </source>
</evidence>
<dbReference type="InterPro" id="IPR023828">
    <property type="entry name" value="Peptidase_S8_Ser-AS"/>
</dbReference>